<dbReference type="GO" id="GO:0004725">
    <property type="term" value="F:protein tyrosine phosphatase activity"/>
    <property type="evidence" value="ECO:0007669"/>
    <property type="project" value="UniProtKB-EC"/>
</dbReference>
<dbReference type="PIRSF" id="PIRSF000941">
    <property type="entry name" value="DUSP12"/>
    <property type="match status" value="1"/>
</dbReference>
<dbReference type="InterPro" id="IPR029021">
    <property type="entry name" value="Prot-tyrosine_phosphatase-like"/>
</dbReference>
<dbReference type="EC" id="3.1.3.48" evidence="2"/>
<evidence type="ECO:0000313" key="10">
    <source>
        <dbReference type="Proteomes" id="UP001161017"/>
    </source>
</evidence>
<keyword evidence="4" id="KW-0904">Protein phosphatase</keyword>
<dbReference type="SUPFAM" id="SSF52799">
    <property type="entry name" value="(Phosphotyrosine protein) phosphatases II"/>
    <property type="match status" value="1"/>
</dbReference>
<dbReference type="CDD" id="cd14518">
    <property type="entry name" value="DSP_fungal_YVH1"/>
    <property type="match status" value="1"/>
</dbReference>
<dbReference type="PROSITE" id="PS50056">
    <property type="entry name" value="TYR_PHOSPHATASE_2"/>
    <property type="match status" value="1"/>
</dbReference>
<dbReference type="InterPro" id="IPR016278">
    <property type="entry name" value="DUSP12"/>
</dbReference>
<evidence type="ECO:0000256" key="4">
    <source>
        <dbReference type="ARBA" id="ARBA00022912"/>
    </source>
</evidence>
<sequence>MSLDRIPGTNLYIGGLFTLRRKEALRKANITHVLSVLRLPLDQDLFKDYEHYVVELDDVEDENIIQHFKSSNEFIQKGLDGGGGVLVHCAMGKSRSAALIIAYLLFSTATTTPTTSPPPHDPDTALALIRQSRPFAEPNPGFMKQLQLYHRMGCATDLDAQPEYQRWCYSRAVEEAKKLGSAPDFSVAGTSGEGLRFPDELEGKDEGSGGGMTYRCRRCRQRLVASPDLGEHVPRMQTTSKSFSQAVSSSSSGQQQQQQQCAHLFLDQPLSWMRAELEQGKLEGRLECPNAKCRTQVGRYAWQGLKCSCGGWMCPGICLGVGKVDGVRDKGAMKGGGGSSGGGGGDGDMGNQGLKDPREKI</sequence>
<evidence type="ECO:0000259" key="7">
    <source>
        <dbReference type="PROSITE" id="PS50054"/>
    </source>
</evidence>
<feature type="region of interest" description="Disordered" evidence="6">
    <location>
        <begin position="230"/>
        <end position="252"/>
    </location>
</feature>
<dbReference type="InterPro" id="IPR016130">
    <property type="entry name" value="Tyr_Pase_AS"/>
</dbReference>
<name>A0AA43QM33_9LECA</name>
<proteinExistence type="inferred from homology"/>
<evidence type="ECO:0000256" key="3">
    <source>
        <dbReference type="ARBA" id="ARBA00022801"/>
    </source>
</evidence>
<feature type="domain" description="Tyrosine specific protein phosphatases" evidence="8">
    <location>
        <begin position="62"/>
        <end position="134"/>
    </location>
</feature>
<organism evidence="9 10">
    <name type="scientific">Ramalina farinacea</name>
    <dbReference type="NCBI Taxonomy" id="258253"/>
    <lineage>
        <taxon>Eukaryota</taxon>
        <taxon>Fungi</taxon>
        <taxon>Dikarya</taxon>
        <taxon>Ascomycota</taxon>
        <taxon>Pezizomycotina</taxon>
        <taxon>Lecanoromycetes</taxon>
        <taxon>OSLEUM clade</taxon>
        <taxon>Lecanoromycetidae</taxon>
        <taxon>Lecanorales</taxon>
        <taxon>Lecanorineae</taxon>
        <taxon>Ramalinaceae</taxon>
        <taxon>Ramalina</taxon>
    </lineage>
</organism>
<reference evidence="9" key="1">
    <citation type="journal article" date="2023" name="Genome Biol. Evol.">
        <title>First Whole Genome Sequence and Flow Cytometry Genome Size Data for the Lichen-Forming Fungus Ramalina farinacea (Ascomycota).</title>
        <authorList>
            <person name="Llewellyn T."/>
            <person name="Mian S."/>
            <person name="Hill R."/>
            <person name="Leitch I.J."/>
            <person name="Gaya E."/>
        </authorList>
    </citation>
    <scope>NUCLEOTIDE SEQUENCE</scope>
    <source>
        <strain evidence="9">LIQ254RAFAR</strain>
    </source>
</reference>
<dbReference type="SMART" id="SM00195">
    <property type="entry name" value="DSPc"/>
    <property type="match status" value="1"/>
</dbReference>
<feature type="domain" description="Tyrosine-protein phosphatase" evidence="7">
    <location>
        <begin position="1"/>
        <end position="155"/>
    </location>
</feature>
<evidence type="ECO:0000256" key="2">
    <source>
        <dbReference type="ARBA" id="ARBA00013064"/>
    </source>
</evidence>
<feature type="compositionally biased region" description="Low complexity" evidence="6">
    <location>
        <begin position="240"/>
        <end position="252"/>
    </location>
</feature>
<dbReference type="AlphaFoldDB" id="A0AA43QM33"/>
<feature type="active site" description="Phosphocysteine intermediate" evidence="5">
    <location>
        <position position="89"/>
    </location>
</feature>
<keyword evidence="10" id="KW-1185">Reference proteome</keyword>
<feature type="region of interest" description="Disordered" evidence="6">
    <location>
        <begin position="332"/>
        <end position="361"/>
    </location>
</feature>
<evidence type="ECO:0000256" key="1">
    <source>
        <dbReference type="ARBA" id="ARBA00008601"/>
    </source>
</evidence>
<dbReference type="GO" id="GO:0008138">
    <property type="term" value="F:protein tyrosine/serine/threonine phosphatase activity"/>
    <property type="evidence" value="ECO:0007669"/>
    <property type="project" value="InterPro"/>
</dbReference>
<evidence type="ECO:0000256" key="5">
    <source>
        <dbReference type="PIRSR" id="PIRSR000941-50"/>
    </source>
</evidence>
<comment type="caution">
    <text evidence="9">The sequence shown here is derived from an EMBL/GenBank/DDBJ whole genome shotgun (WGS) entry which is preliminary data.</text>
</comment>
<dbReference type="PROSITE" id="PS50054">
    <property type="entry name" value="TYR_PHOSPHATASE_DUAL"/>
    <property type="match status" value="1"/>
</dbReference>
<feature type="region of interest" description="Disordered" evidence="6">
    <location>
        <begin position="190"/>
        <end position="209"/>
    </location>
</feature>
<feature type="compositionally biased region" description="Gly residues" evidence="6">
    <location>
        <begin position="333"/>
        <end position="350"/>
    </location>
</feature>
<gene>
    <name evidence="9" type="primary">YVH1</name>
    <name evidence="9" type="ORF">OHK93_006462</name>
</gene>
<dbReference type="PROSITE" id="PS00383">
    <property type="entry name" value="TYR_PHOSPHATASE_1"/>
    <property type="match status" value="1"/>
</dbReference>
<evidence type="ECO:0000256" key="6">
    <source>
        <dbReference type="SAM" id="MobiDB-lite"/>
    </source>
</evidence>
<dbReference type="PANTHER" id="PTHR45848:SF4">
    <property type="entry name" value="DUAL SPECIFICITY PROTEIN PHOSPHATASE 12"/>
    <property type="match status" value="1"/>
</dbReference>
<dbReference type="InterPro" id="IPR000387">
    <property type="entry name" value="Tyr_Pase_dom"/>
</dbReference>
<dbReference type="Gene3D" id="3.90.190.10">
    <property type="entry name" value="Protein tyrosine phosphatase superfamily"/>
    <property type="match status" value="1"/>
</dbReference>
<keyword evidence="3" id="KW-0378">Hydrolase</keyword>
<dbReference type="Pfam" id="PF00782">
    <property type="entry name" value="DSPc"/>
    <property type="match status" value="1"/>
</dbReference>
<dbReference type="EMBL" id="JAPUFD010000005">
    <property type="protein sequence ID" value="MDI1487193.1"/>
    <property type="molecule type" value="Genomic_DNA"/>
</dbReference>
<comment type="similarity">
    <text evidence="1">Belongs to the protein-tyrosine phosphatase family. Non-receptor class dual specificity subfamily.</text>
</comment>
<accession>A0AA43QM33</accession>
<dbReference type="InterPro" id="IPR020422">
    <property type="entry name" value="TYR_PHOSPHATASE_DUAL_dom"/>
</dbReference>
<dbReference type="PANTHER" id="PTHR45848">
    <property type="entry name" value="DUAL SPECIFICITY PROTEIN PHOSPHATASE 12 FAMILY MEMBER"/>
    <property type="match status" value="1"/>
</dbReference>
<dbReference type="InterPro" id="IPR000340">
    <property type="entry name" value="Dual-sp_phosphatase_cat-dom"/>
</dbReference>
<evidence type="ECO:0000259" key="8">
    <source>
        <dbReference type="PROSITE" id="PS50056"/>
    </source>
</evidence>
<feature type="compositionally biased region" description="Basic and acidic residues" evidence="6">
    <location>
        <begin position="196"/>
        <end position="207"/>
    </location>
</feature>
<dbReference type="GO" id="GO:0005634">
    <property type="term" value="C:nucleus"/>
    <property type="evidence" value="ECO:0007669"/>
    <property type="project" value="TreeGrafter"/>
</dbReference>
<evidence type="ECO:0000313" key="9">
    <source>
        <dbReference type="EMBL" id="MDI1487193.1"/>
    </source>
</evidence>
<dbReference type="Proteomes" id="UP001161017">
    <property type="component" value="Unassembled WGS sequence"/>
</dbReference>
<protein>
    <recommendedName>
        <fullName evidence="2">protein-tyrosine-phosphatase</fullName>
        <ecNumber evidence="2">3.1.3.48</ecNumber>
    </recommendedName>
</protein>